<accession>A0A5K7YCP5</accession>
<sequence>MIAINDPAGTAIEFTRAINSHTEHSCRLITKEIRYNFMFEKDLHLPWLDREGWGEVEHLLKTSDVFHFHMTADEYIELGDFRPVDFLKGKAILHHHHGHPDFRGHPDKYRGKYIRLKRRAIVSTPDLLKLLPEASWQPNLVPINDPDYLPVREPEGGEIQVCHAPTRKDLKNTAEFLSVMEGLKRKNPNISCRLIENTPHRECLRIKQECQIHFDHMQGYYGVSSLESLSQGKPVIAGLDEWNQSHIREVTGGSTLPWVIARDSVELEQSLERLVAEPSLRAQAGEQSRAFMVSCWNERIMVKRLANVYEKI</sequence>
<evidence type="ECO:0008006" key="3">
    <source>
        <dbReference type="Google" id="ProtNLM"/>
    </source>
</evidence>
<dbReference type="RefSeq" id="WP_197904729.1">
    <property type="nucleotide sequence ID" value="NZ_AP021874.1"/>
</dbReference>
<protein>
    <recommendedName>
        <fullName evidence="3">Glycosyl transferase family 1 domain-containing protein</fullName>
    </recommendedName>
</protein>
<reference evidence="1 2" key="1">
    <citation type="submission" date="2019-11" db="EMBL/GenBank/DDBJ databases">
        <title>Comparative genomics of hydrocarbon-degrading Desulfosarcina strains.</title>
        <authorList>
            <person name="Watanabe M."/>
            <person name="Kojima H."/>
            <person name="Fukui M."/>
        </authorList>
    </citation>
    <scope>NUCLEOTIDE SEQUENCE [LARGE SCALE GENOMIC DNA]</scope>
    <source>
        <strain evidence="1 2">PL12</strain>
    </source>
</reference>
<evidence type="ECO:0000313" key="2">
    <source>
        <dbReference type="Proteomes" id="UP000427906"/>
    </source>
</evidence>
<dbReference type="Gene3D" id="3.40.50.2000">
    <property type="entry name" value="Glycogen Phosphorylase B"/>
    <property type="match status" value="1"/>
</dbReference>
<organism evidence="1 2">
    <name type="scientific">Desulfosarcina alkanivorans</name>
    <dbReference type="NCBI Taxonomy" id="571177"/>
    <lineage>
        <taxon>Bacteria</taxon>
        <taxon>Pseudomonadati</taxon>
        <taxon>Thermodesulfobacteriota</taxon>
        <taxon>Desulfobacteria</taxon>
        <taxon>Desulfobacterales</taxon>
        <taxon>Desulfosarcinaceae</taxon>
        <taxon>Desulfosarcina</taxon>
    </lineage>
</organism>
<proteinExistence type="predicted"/>
<evidence type="ECO:0000313" key="1">
    <source>
        <dbReference type="EMBL" id="BBO66716.1"/>
    </source>
</evidence>
<dbReference type="KEGG" id="dalk:DSCA_06460"/>
<gene>
    <name evidence="1" type="ORF">DSCA_06460</name>
</gene>
<dbReference type="Proteomes" id="UP000427906">
    <property type="component" value="Chromosome"/>
</dbReference>
<keyword evidence="2" id="KW-1185">Reference proteome</keyword>
<dbReference type="EMBL" id="AP021874">
    <property type="protein sequence ID" value="BBO66716.1"/>
    <property type="molecule type" value="Genomic_DNA"/>
</dbReference>
<dbReference type="SUPFAM" id="SSF53756">
    <property type="entry name" value="UDP-Glycosyltransferase/glycogen phosphorylase"/>
    <property type="match status" value="1"/>
</dbReference>
<dbReference type="AlphaFoldDB" id="A0A5K7YCP5"/>
<name>A0A5K7YCP5_9BACT</name>